<evidence type="ECO:0000313" key="4">
    <source>
        <dbReference type="Proteomes" id="UP001359469"/>
    </source>
</evidence>
<feature type="domain" description="Transposase Tn5-like N-terminal" evidence="2">
    <location>
        <begin position="8"/>
        <end position="65"/>
    </location>
</feature>
<dbReference type="NCBIfam" id="NF033590">
    <property type="entry name" value="transpos_IS4_3"/>
    <property type="match status" value="1"/>
</dbReference>
<dbReference type="InterPro" id="IPR014735">
    <property type="entry name" value="Transposase_Tn5-like_N"/>
</dbReference>
<dbReference type="Pfam" id="PF14706">
    <property type="entry name" value="Tnp_DNA_bind"/>
    <property type="match status" value="1"/>
</dbReference>
<dbReference type="InterPro" id="IPR054836">
    <property type="entry name" value="Tn5_transposase"/>
</dbReference>
<feature type="region of interest" description="Disordered" evidence="1">
    <location>
        <begin position="147"/>
        <end position="166"/>
    </location>
</feature>
<dbReference type="InterPro" id="IPR047768">
    <property type="entry name" value="Tn5p-like"/>
</dbReference>
<organism evidence="3 4">
    <name type="scientific">Dickeya chrysanthemi</name>
    <name type="common">Pectobacterium chrysanthemi</name>
    <name type="synonym">Erwinia chrysanthemi</name>
    <dbReference type="NCBI Taxonomy" id="556"/>
    <lineage>
        <taxon>Bacteria</taxon>
        <taxon>Pseudomonadati</taxon>
        <taxon>Pseudomonadota</taxon>
        <taxon>Gammaproteobacteria</taxon>
        <taxon>Enterobacterales</taxon>
        <taxon>Pectobacteriaceae</taxon>
        <taxon>Dickeya</taxon>
    </lineage>
</organism>
<feature type="non-terminal residue" evidence="3">
    <location>
        <position position="454"/>
    </location>
</feature>
<dbReference type="RefSeq" id="WP_336730576.1">
    <property type="nucleotide sequence ID" value="NZ_JBBBOO010000042.1"/>
</dbReference>
<comment type="caution">
    <text evidence="3">The sequence shown here is derived from an EMBL/GenBank/DDBJ whole genome shotgun (WGS) entry which is preliminary data.</text>
</comment>
<gene>
    <name evidence="3" type="ORF">WCU84_20780</name>
</gene>
<evidence type="ECO:0000313" key="3">
    <source>
        <dbReference type="EMBL" id="MEI7066054.1"/>
    </source>
</evidence>
<evidence type="ECO:0000259" key="2">
    <source>
        <dbReference type="Pfam" id="PF14706"/>
    </source>
</evidence>
<keyword evidence="4" id="KW-1185">Reference proteome</keyword>
<dbReference type="InterPro" id="IPR012337">
    <property type="entry name" value="RNaseH-like_sf"/>
</dbReference>
<dbReference type="Gene3D" id="3.90.350.10">
    <property type="entry name" value="Transposase Inhibitor Protein From Tn5, Chain A, domain 1"/>
    <property type="match status" value="1"/>
</dbReference>
<dbReference type="Proteomes" id="UP001359469">
    <property type="component" value="Unassembled WGS sequence"/>
</dbReference>
<dbReference type="Gene3D" id="1.10.740.10">
    <property type="entry name" value="Transferase Inhibitor Protein From Tn5, Chain"/>
    <property type="match status" value="1"/>
</dbReference>
<dbReference type="EMBL" id="JBBBOO010000042">
    <property type="protein sequence ID" value="MEI7066054.1"/>
    <property type="molecule type" value="Genomic_DNA"/>
</dbReference>
<proteinExistence type="predicted"/>
<dbReference type="InterPro" id="IPR014737">
    <property type="entry name" value="Transposase_Tn5-like_C"/>
</dbReference>
<dbReference type="InterPro" id="IPR038215">
    <property type="entry name" value="TN5-like_N_sf"/>
</dbReference>
<dbReference type="PANTHER" id="PTHR37319:SF1">
    <property type="entry name" value="TRANSPOSASE TN5 DIMERISATION DOMAIN-CONTAINING PROTEIN"/>
    <property type="match status" value="1"/>
</dbReference>
<protein>
    <submittedName>
        <fullName evidence="3">IS4 family transposase</fullName>
    </submittedName>
</protein>
<dbReference type="SUPFAM" id="SSF53098">
    <property type="entry name" value="Ribonuclease H-like"/>
    <property type="match status" value="1"/>
</dbReference>
<sequence>MVFSDCYSWADDIFGSAELGDLRRTRRLVTLASSLAQYTGLSIVKSSHSSAEVEGAYRLMRNPAVLPDAIADAGFAATTRAAAEHPLLLALEDSTSLNFSHSTVREELGNITNSQRARGLQVHSVLLYAPGCAHMVGLIEQQRWSRESDGYGKKHQRKQRPYEEKESYKWQKASEHMAQRLGEIQSRVISVCDREADIWHYLDYKLSLGQRFVVRAAQNRLLAEAPGKLFSLPEHLTEAGSHTLNVVQKGGRAARQTQMFISYSVVQLKKATGEAPLSLTYICCREAAPEGACWHLLTSEKVENTEQARAIVGYYERRWLIEEYHKAWKSGGARVEELRMQTRDNLERMVTILAFVAVRVLALREGGVSEETQNESCESVLSEVEWKLLWVKQEGKTLPESPPTVKWACQSLAKLGRWYDSKRTGKPGWIVIWDGWFKLQDMVEGYRLAKSLDQ</sequence>
<accession>A0ABU8JTK0</accession>
<reference evidence="3 4" key="1">
    <citation type="submission" date="2024-03" db="EMBL/GenBank/DDBJ databases">
        <title>Analysis of soft rot Pectobacteriaceae population diversity in US potato growing regions between 2016 and 2022.</title>
        <authorList>
            <person name="Ma X."/>
            <person name="Zhang X."/>
            <person name="Stodghill P."/>
            <person name="Rioux R."/>
            <person name="Babler B."/>
            <person name="Shrestha S."/>
            <person name="Babler B."/>
            <person name="Rivedal H."/>
            <person name="Frost K."/>
            <person name="Hao J."/>
            <person name="Secor G."/>
            <person name="Swingle B."/>
        </authorList>
    </citation>
    <scope>NUCLEOTIDE SEQUENCE [LARGE SCALE GENOMIC DNA]</scope>
    <source>
        <strain evidence="3 4">SR64</strain>
    </source>
</reference>
<dbReference type="PANTHER" id="PTHR37319">
    <property type="entry name" value="TRANSPOSASE"/>
    <property type="match status" value="1"/>
</dbReference>
<name>A0ABU8JTK0_DICCH</name>
<evidence type="ECO:0000256" key="1">
    <source>
        <dbReference type="SAM" id="MobiDB-lite"/>
    </source>
</evidence>
<dbReference type="Gene3D" id="1.10.246.40">
    <property type="entry name" value="Tn5 transposase, domain 1"/>
    <property type="match status" value="1"/>
</dbReference>